<keyword evidence="3" id="KW-1185">Reference proteome</keyword>
<accession>A0AAN6X0N9</accession>
<dbReference type="EMBL" id="MU864359">
    <property type="protein sequence ID" value="KAK4191486.1"/>
    <property type="molecule type" value="Genomic_DNA"/>
</dbReference>
<dbReference type="Proteomes" id="UP001302126">
    <property type="component" value="Unassembled WGS sequence"/>
</dbReference>
<evidence type="ECO:0000313" key="2">
    <source>
        <dbReference type="EMBL" id="KAK4191486.1"/>
    </source>
</evidence>
<feature type="compositionally biased region" description="Acidic residues" evidence="1">
    <location>
        <begin position="74"/>
        <end position="89"/>
    </location>
</feature>
<dbReference type="AlphaFoldDB" id="A0AAN6X0N9"/>
<reference evidence="2" key="1">
    <citation type="journal article" date="2023" name="Mol. Phylogenet. Evol.">
        <title>Genome-scale phylogeny and comparative genomics of the fungal order Sordariales.</title>
        <authorList>
            <person name="Hensen N."/>
            <person name="Bonometti L."/>
            <person name="Westerberg I."/>
            <person name="Brannstrom I.O."/>
            <person name="Guillou S."/>
            <person name="Cros-Aarteil S."/>
            <person name="Calhoun S."/>
            <person name="Haridas S."/>
            <person name="Kuo A."/>
            <person name="Mondo S."/>
            <person name="Pangilinan J."/>
            <person name="Riley R."/>
            <person name="LaButti K."/>
            <person name="Andreopoulos B."/>
            <person name="Lipzen A."/>
            <person name="Chen C."/>
            <person name="Yan M."/>
            <person name="Daum C."/>
            <person name="Ng V."/>
            <person name="Clum A."/>
            <person name="Steindorff A."/>
            <person name="Ohm R.A."/>
            <person name="Martin F."/>
            <person name="Silar P."/>
            <person name="Natvig D.O."/>
            <person name="Lalanne C."/>
            <person name="Gautier V."/>
            <person name="Ament-Velasquez S.L."/>
            <person name="Kruys A."/>
            <person name="Hutchinson M.I."/>
            <person name="Powell A.J."/>
            <person name="Barry K."/>
            <person name="Miller A.N."/>
            <person name="Grigoriev I.V."/>
            <person name="Debuchy R."/>
            <person name="Gladieux P."/>
            <person name="Hiltunen Thoren M."/>
            <person name="Johannesson H."/>
        </authorList>
    </citation>
    <scope>NUCLEOTIDE SEQUENCE</scope>
    <source>
        <strain evidence="2">PSN309</strain>
    </source>
</reference>
<organism evidence="2 3">
    <name type="scientific">Podospora australis</name>
    <dbReference type="NCBI Taxonomy" id="1536484"/>
    <lineage>
        <taxon>Eukaryota</taxon>
        <taxon>Fungi</taxon>
        <taxon>Dikarya</taxon>
        <taxon>Ascomycota</taxon>
        <taxon>Pezizomycotina</taxon>
        <taxon>Sordariomycetes</taxon>
        <taxon>Sordariomycetidae</taxon>
        <taxon>Sordariales</taxon>
        <taxon>Podosporaceae</taxon>
        <taxon>Podospora</taxon>
    </lineage>
</organism>
<proteinExistence type="predicted"/>
<reference evidence="2" key="2">
    <citation type="submission" date="2023-05" db="EMBL/GenBank/DDBJ databases">
        <authorList>
            <consortium name="Lawrence Berkeley National Laboratory"/>
            <person name="Steindorff A."/>
            <person name="Hensen N."/>
            <person name="Bonometti L."/>
            <person name="Westerberg I."/>
            <person name="Brannstrom I.O."/>
            <person name="Guillou S."/>
            <person name="Cros-Aarteil S."/>
            <person name="Calhoun S."/>
            <person name="Haridas S."/>
            <person name="Kuo A."/>
            <person name="Mondo S."/>
            <person name="Pangilinan J."/>
            <person name="Riley R."/>
            <person name="Labutti K."/>
            <person name="Andreopoulos B."/>
            <person name="Lipzen A."/>
            <person name="Chen C."/>
            <person name="Yanf M."/>
            <person name="Daum C."/>
            <person name="Ng V."/>
            <person name="Clum A."/>
            <person name="Ohm R."/>
            <person name="Martin F."/>
            <person name="Silar P."/>
            <person name="Natvig D."/>
            <person name="Lalanne C."/>
            <person name="Gautier V."/>
            <person name="Ament-Velasquez S.L."/>
            <person name="Kruys A."/>
            <person name="Hutchinson M.I."/>
            <person name="Powell A.J."/>
            <person name="Barry K."/>
            <person name="Miller A.N."/>
            <person name="Grigoriev I.V."/>
            <person name="Debuchy R."/>
            <person name="Gladieux P."/>
            <person name="Thoren M.H."/>
            <person name="Johannesson H."/>
        </authorList>
    </citation>
    <scope>NUCLEOTIDE SEQUENCE</scope>
    <source>
        <strain evidence="2">PSN309</strain>
    </source>
</reference>
<sequence length="200" mass="22625">REPLGNITQLLMTNPDSKTFDLPQICRPSTPANTHNKSPANTIARSSGDDGQWPRRTTQASSPSHYNVDNDIGSSDDDNTEYDEQDENVDPFGLSSSAVASTMPTTPETPRRKPKLSPAARKHKAYLKRIREREEEDKWNAESRRLMSLNLCGRLGRRFIRDSGRISLTRIRSNSEPTIIRDLGEEDDSLDFDIYVDEDC</sequence>
<feature type="compositionally biased region" description="Polar residues" evidence="1">
    <location>
        <begin position="30"/>
        <end position="45"/>
    </location>
</feature>
<feature type="non-terminal residue" evidence="2">
    <location>
        <position position="200"/>
    </location>
</feature>
<feature type="region of interest" description="Disordered" evidence="1">
    <location>
        <begin position="12"/>
        <end position="125"/>
    </location>
</feature>
<evidence type="ECO:0000256" key="1">
    <source>
        <dbReference type="SAM" id="MobiDB-lite"/>
    </source>
</evidence>
<feature type="non-terminal residue" evidence="2">
    <location>
        <position position="1"/>
    </location>
</feature>
<feature type="compositionally biased region" description="Polar residues" evidence="1">
    <location>
        <begin position="55"/>
        <end position="67"/>
    </location>
</feature>
<protein>
    <submittedName>
        <fullName evidence="2">Uncharacterized protein</fullName>
    </submittedName>
</protein>
<evidence type="ECO:0000313" key="3">
    <source>
        <dbReference type="Proteomes" id="UP001302126"/>
    </source>
</evidence>
<comment type="caution">
    <text evidence="2">The sequence shown here is derived from an EMBL/GenBank/DDBJ whole genome shotgun (WGS) entry which is preliminary data.</text>
</comment>
<name>A0AAN6X0N9_9PEZI</name>
<feature type="compositionally biased region" description="Basic residues" evidence="1">
    <location>
        <begin position="112"/>
        <end position="125"/>
    </location>
</feature>
<gene>
    <name evidence="2" type="ORF">QBC35DRAFT_368507</name>
</gene>